<evidence type="ECO:0000259" key="1">
    <source>
        <dbReference type="Pfam" id="PF13769"/>
    </source>
</evidence>
<feature type="non-terminal residue" evidence="2">
    <location>
        <position position="81"/>
    </location>
</feature>
<accession>A0A383F4L5</accession>
<sequence length="81" mass="9113">VQLSERFQVAIDKAAMRAGKQGSAEYLDDWRRSYSNCGDNLDKEASEAAEKYETEYSDDQLSLLAKAKGIDPEKENQPEIP</sequence>
<dbReference type="EMBL" id="UINC01231404">
    <property type="protein sequence ID" value="SVE63921.1"/>
    <property type="molecule type" value="Genomic_DNA"/>
</dbReference>
<dbReference type="AlphaFoldDB" id="A0A383F4L5"/>
<dbReference type="InterPro" id="IPR025989">
    <property type="entry name" value="Virulence_F_dom"/>
</dbReference>
<feature type="non-terminal residue" evidence="2">
    <location>
        <position position="1"/>
    </location>
</feature>
<reference evidence="2" key="1">
    <citation type="submission" date="2018-05" db="EMBL/GenBank/DDBJ databases">
        <authorList>
            <person name="Lanie J.A."/>
            <person name="Ng W.-L."/>
            <person name="Kazmierczak K.M."/>
            <person name="Andrzejewski T.M."/>
            <person name="Davidsen T.M."/>
            <person name="Wayne K.J."/>
            <person name="Tettelin H."/>
            <person name="Glass J.I."/>
            <person name="Rusch D."/>
            <person name="Podicherti R."/>
            <person name="Tsui H.-C.T."/>
            <person name="Winkler M.E."/>
        </authorList>
    </citation>
    <scope>NUCLEOTIDE SEQUENCE</scope>
</reference>
<gene>
    <name evidence="2" type="ORF">METZ01_LOCUS516775</name>
</gene>
<protein>
    <recommendedName>
        <fullName evidence="1">Virulence factor domain-containing protein</fullName>
    </recommendedName>
</protein>
<proteinExistence type="predicted"/>
<organism evidence="2">
    <name type="scientific">marine metagenome</name>
    <dbReference type="NCBI Taxonomy" id="408172"/>
    <lineage>
        <taxon>unclassified sequences</taxon>
        <taxon>metagenomes</taxon>
        <taxon>ecological metagenomes</taxon>
    </lineage>
</organism>
<dbReference type="Pfam" id="PF13769">
    <property type="entry name" value="Virulence_fact"/>
    <property type="match status" value="1"/>
</dbReference>
<evidence type="ECO:0000313" key="2">
    <source>
        <dbReference type="EMBL" id="SVE63921.1"/>
    </source>
</evidence>
<name>A0A383F4L5_9ZZZZ</name>
<feature type="domain" description="Virulence factor" evidence="1">
    <location>
        <begin position="1"/>
        <end position="64"/>
    </location>
</feature>